<dbReference type="Proteomes" id="UP000054217">
    <property type="component" value="Unassembled WGS sequence"/>
</dbReference>
<dbReference type="Gene3D" id="2.80.10.50">
    <property type="match status" value="1"/>
</dbReference>
<reference evidence="2 3" key="1">
    <citation type="submission" date="2014-04" db="EMBL/GenBank/DDBJ databases">
        <authorList>
            <consortium name="DOE Joint Genome Institute"/>
            <person name="Kuo A."/>
            <person name="Kohler A."/>
            <person name="Costa M.D."/>
            <person name="Nagy L.G."/>
            <person name="Floudas D."/>
            <person name="Copeland A."/>
            <person name="Barry K.W."/>
            <person name="Cichocki N."/>
            <person name="Veneault-Fourrey C."/>
            <person name="LaButti K."/>
            <person name="Lindquist E.A."/>
            <person name="Lipzen A."/>
            <person name="Lundell T."/>
            <person name="Morin E."/>
            <person name="Murat C."/>
            <person name="Sun H."/>
            <person name="Tunlid A."/>
            <person name="Henrissat B."/>
            <person name="Grigoriev I.V."/>
            <person name="Hibbett D.S."/>
            <person name="Martin F."/>
            <person name="Nordberg H.P."/>
            <person name="Cantor M.N."/>
            <person name="Hua S.X."/>
        </authorList>
    </citation>
    <scope>NUCLEOTIDE SEQUENCE [LARGE SCALE GENOMIC DNA]</scope>
    <source>
        <strain evidence="2 3">Marx 270</strain>
    </source>
</reference>
<dbReference type="AlphaFoldDB" id="A0A0C3P6I3"/>
<dbReference type="EMBL" id="KN831978">
    <property type="protein sequence ID" value="KIO02974.1"/>
    <property type="molecule type" value="Genomic_DNA"/>
</dbReference>
<dbReference type="Pfam" id="PF16850">
    <property type="entry name" value="Inhibitor_I66"/>
    <property type="match status" value="1"/>
</dbReference>
<proteinExistence type="predicted"/>
<gene>
    <name evidence="2" type="ORF">M404DRAFT_1001594</name>
    <name evidence="1" type="ORF">M404DRAFT_1005346</name>
</gene>
<accession>A0A0C3P6I3</accession>
<dbReference type="EMBL" id="KN832015">
    <property type="protein sequence ID" value="KIN98494.1"/>
    <property type="molecule type" value="Genomic_DNA"/>
</dbReference>
<sequence>MSVVPGLYRITTHLSPNPAIGVDPRILSAIKPVIVAPPDFSPEGTTWEVVQDEDGQLYLLLVHSARTRPEEQKVFAYYAQPGERWKIVHHPLRRGYAILSPDESLAWYLPNSEYFTQVELKPMGILPGEGYYFNLERLVE</sequence>
<evidence type="ECO:0000313" key="3">
    <source>
        <dbReference type="Proteomes" id="UP000054217"/>
    </source>
</evidence>
<evidence type="ECO:0000313" key="1">
    <source>
        <dbReference type="EMBL" id="KIN98494.1"/>
    </source>
</evidence>
<reference evidence="2" key="3">
    <citation type="submission" date="2015-02" db="EMBL/GenBank/DDBJ databases">
        <title>Evolutionary Origins and Diversification of the Mycorrhizal Mutualists.</title>
        <authorList>
            <consortium name="DOE Joint Genome Institute"/>
            <consortium name="Mycorrhizal Genomics Consortium"/>
            <person name="Kohler A."/>
            <person name="Kuo A."/>
            <person name="Nagy L.G."/>
            <person name="Floudas D."/>
            <person name="Copeland A."/>
            <person name="Barry K.W."/>
            <person name="Cichocki N."/>
            <person name="Veneault-Fourrey C."/>
            <person name="LaButti K."/>
            <person name="Lindquist E.A."/>
            <person name="Lipzen A."/>
            <person name="Lundell T."/>
            <person name="Morin E."/>
            <person name="Murat C."/>
            <person name="Riley R."/>
            <person name="Ohm R."/>
            <person name="Sun H."/>
            <person name="Tunlid A."/>
            <person name="Henrissat B."/>
            <person name="Grigoriev I.V."/>
            <person name="Hibbett D.S."/>
            <person name="Martin F."/>
        </authorList>
    </citation>
    <scope>NUCLEOTIDE SEQUENCE</scope>
    <source>
        <strain evidence="2 3">Marx 270</strain>
    </source>
</reference>
<keyword evidence="3" id="KW-1185">Reference proteome</keyword>
<dbReference type="InterPro" id="IPR031755">
    <property type="entry name" value="Inhibitor_I66"/>
</dbReference>
<organism evidence="2 3">
    <name type="scientific">Pisolithus tinctorius Marx 270</name>
    <dbReference type="NCBI Taxonomy" id="870435"/>
    <lineage>
        <taxon>Eukaryota</taxon>
        <taxon>Fungi</taxon>
        <taxon>Dikarya</taxon>
        <taxon>Basidiomycota</taxon>
        <taxon>Agaricomycotina</taxon>
        <taxon>Agaricomycetes</taxon>
        <taxon>Agaricomycetidae</taxon>
        <taxon>Boletales</taxon>
        <taxon>Sclerodermatineae</taxon>
        <taxon>Pisolithaceae</taxon>
        <taxon>Pisolithus</taxon>
    </lineage>
</organism>
<protein>
    <submittedName>
        <fullName evidence="2">Uncharacterized protein</fullName>
    </submittedName>
</protein>
<name>A0A0C3P6I3_PISTI</name>
<dbReference type="GO" id="GO:0004867">
    <property type="term" value="F:serine-type endopeptidase inhibitor activity"/>
    <property type="evidence" value="ECO:0007669"/>
    <property type="project" value="InterPro"/>
</dbReference>
<reference evidence="3" key="2">
    <citation type="submission" date="2015-01" db="EMBL/GenBank/DDBJ databases">
        <title>Evolutionary Origins and Diversification of the Mycorrhizal Mutualists.</title>
        <authorList>
            <consortium name="DOE Joint Genome Institute"/>
            <consortium name="Mycorrhizal Genomics Consortium"/>
            <person name="Kohler A."/>
            <person name="Kuo A."/>
            <person name="Nagy L.G."/>
            <person name="Floudas D."/>
            <person name="Copeland A."/>
            <person name="Barry K.W."/>
            <person name="Cichocki N."/>
            <person name="Veneault-Fourrey C."/>
            <person name="LaButti K."/>
            <person name="Lindquist E.A."/>
            <person name="Lipzen A."/>
            <person name="Lundell T."/>
            <person name="Morin E."/>
            <person name="Murat C."/>
            <person name="Riley R."/>
            <person name="Ohm R."/>
            <person name="Sun H."/>
            <person name="Tunlid A."/>
            <person name="Henrissat B."/>
            <person name="Grigoriev I.V."/>
            <person name="Hibbett D.S."/>
            <person name="Martin F."/>
        </authorList>
    </citation>
    <scope>NUCLEOTIDE SEQUENCE [LARGE SCALE GENOMIC DNA]</scope>
    <source>
        <strain evidence="1 3">Marx 270</strain>
    </source>
</reference>
<dbReference type="OrthoDB" id="2625837at2759"/>
<evidence type="ECO:0000313" key="2">
    <source>
        <dbReference type="EMBL" id="KIO02974.1"/>
    </source>
</evidence>
<dbReference type="HOGENOM" id="CLU_1856095_0_0_1"/>